<dbReference type="Gene3D" id="1.25.40.10">
    <property type="entry name" value="Tetratricopeptide repeat domain"/>
    <property type="match status" value="1"/>
</dbReference>
<evidence type="ECO:0000313" key="2">
    <source>
        <dbReference type="EMBL" id="VAY86446.1"/>
    </source>
</evidence>
<keyword evidence="2" id="KW-0808">Transferase</keyword>
<dbReference type="AlphaFoldDB" id="A0A3B1E5E3"/>
<dbReference type="EMBL" id="UOYO01000013">
    <property type="protein sequence ID" value="VAY86446.1"/>
    <property type="molecule type" value="Genomic_DNA"/>
</dbReference>
<dbReference type="GO" id="GO:0016740">
    <property type="term" value="F:transferase activity"/>
    <property type="evidence" value="ECO:0007669"/>
    <property type="project" value="UniProtKB-KW"/>
</dbReference>
<name>A0A3B1E5E3_9ZZZZ</name>
<proteinExistence type="predicted"/>
<dbReference type="SUPFAM" id="SSF48452">
    <property type="entry name" value="TPR-like"/>
    <property type="match status" value="1"/>
</dbReference>
<dbReference type="InterPro" id="IPR011990">
    <property type="entry name" value="TPR-like_helical_dom_sf"/>
</dbReference>
<reference evidence="2" key="1">
    <citation type="submission" date="2018-10" db="EMBL/GenBank/DDBJ databases">
        <authorList>
            <person name="Aoki K."/>
        </authorList>
    </citation>
    <scope>NUCLEOTIDE SEQUENCE</scope>
</reference>
<sequence>MTLKYESSELALENNKKEIEFLKSKIEKLDKTLVLLAKQIDKQYVTKKEFNKLVKFINKQVPDNKQKTRKVKHKKTNKSNKTLLSEAKKLFEKRLFKKSKRIFTKLIEKKYKPAVCNFYLGEIWFFRKKYKDAIYRFKTSMTLYSKANYIPKLLLHSAISFEKTNDLKNARNFYETLIDVYPGTKEAQEAQNKLSQIH</sequence>
<feature type="coiled-coil region" evidence="1">
    <location>
        <begin position="5"/>
        <end position="39"/>
    </location>
</feature>
<organism evidence="2">
    <name type="scientific">hydrothermal vent metagenome</name>
    <dbReference type="NCBI Taxonomy" id="652676"/>
    <lineage>
        <taxon>unclassified sequences</taxon>
        <taxon>metagenomes</taxon>
        <taxon>ecological metagenomes</taxon>
    </lineage>
</organism>
<keyword evidence="1" id="KW-0175">Coiled coil</keyword>
<accession>A0A3B1E5E3</accession>
<gene>
    <name evidence="2" type="ORF">MNB_ARC-1_132</name>
</gene>
<evidence type="ECO:0000256" key="1">
    <source>
        <dbReference type="SAM" id="Coils"/>
    </source>
</evidence>
<protein>
    <submittedName>
        <fullName evidence="2">TPR repeat containing exported protein Putative periplasmic protein contains a protein prenylyltransferase domain</fullName>
    </submittedName>
</protein>